<feature type="domain" description="NADP-dependent oxidoreductase" evidence="7">
    <location>
        <begin position="16"/>
        <end position="290"/>
    </location>
</feature>
<evidence type="ECO:0000256" key="5">
    <source>
        <dbReference type="PIRSR" id="PIRSR000097-2"/>
    </source>
</evidence>
<sequence>MSACLKLNNGFTIPTLGLGTWNALPGVVSQAVKDAIDIGYRHFDCAYIYGNEKEVGEGLRAKLEEGKVKREDLFVTTKLWNTFHKKELVEGALRTSLQNLALDYVDLYLIHWPMGFKEGGDLMPKENEKLLYSDTPYTETWKAMEECVNKGLVRSIGLSNFNKRQIEDVLKVATIKPVTNQVECHPYLNQQALKDFCTSHGILLTAYSPLGSPQNPLNLENYLIVLNEPLLKQIGEKYGKTPGQVLIRYQIERGNVVIPKSVNKSRIQQNFDVFDFQLNKDDMDQLNDLNRKDGRLLVLAHIADHKYYPFNDAF</sequence>
<keyword evidence="3" id="KW-0560">Oxidoreductase</keyword>
<dbReference type="Gene3D" id="3.20.20.100">
    <property type="entry name" value="NADP-dependent oxidoreductase domain"/>
    <property type="match status" value="1"/>
</dbReference>
<comment type="similarity">
    <text evidence="1">Belongs to the aldo/keto reductase family.</text>
</comment>
<protein>
    <recommendedName>
        <fullName evidence="7">NADP-dependent oxidoreductase domain-containing protein</fullName>
    </recommendedName>
</protein>
<dbReference type="GO" id="GO:0016491">
    <property type="term" value="F:oxidoreductase activity"/>
    <property type="evidence" value="ECO:0007669"/>
    <property type="project" value="UniProtKB-KW"/>
</dbReference>
<dbReference type="PROSITE" id="PS00798">
    <property type="entry name" value="ALDOKETO_REDUCTASE_1"/>
    <property type="match status" value="1"/>
</dbReference>
<dbReference type="Pfam" id="PF00248">
    <property type="entry name" value="Aldo_ket_red"/>
    <property type="match status" value="1"/>
</dbReference>
<accession>A0A8I6TJK7</accession>
<evidence type="ECO:0000259" key="7">
    <source>
        <dbReference type="Pfam" id="PF00248"/>
    </source>
</evidence>
<dbReference type="EnsemblMetazoa" id="XM_014400528.2">
    <property type="protein sequence ID" value="XP_014256014.1"/>
    <property type="gene ID" value="LOC106670322"/>
</dbReference>
<evidence type="ECO:0000313" key="8">
    <source>
        <dbReference type="EnsemblMetazoa" id="XP_014256014.1"/>
    </source>
</evidence>
<feature type="binding site" evidence="5">
    <location>
        <position position="111"/>
    </location>
    <ligand>
        <name>substrate</name>
    </ligand>
</feature>
<dbReference type="OrthoDB" id="416253at2759"/>
<dbReference type="InterPro" id="IPR036812">
    <property type="entry name" value="NAD(P)_OxRdtase_dom_sf"/>
</dbReference>
<name>A0A8I6TJK7_CIMLE</name>
<dbReference type="InterPro" id="IPR018170">
    <property type="entry name" value="Aldo/ket_reductase_CS"/>
</dbReference>
<evidence type="ECO:0000256" key="2">
    <source>
        <dbReference type="ARBA" id="ARBA00022857"/>
    </source>
</evidence>
<keyword evidence="2" id="KW-0521">NADP</keyword>
<dbReference type="Proteomes" id="UP000494040">
    <property type="component" value="Unassembled WGS sequence"/>
</dbReference>
<dbReference type="RefSeq" id="XP_014256014.1">
    <property type="nucleotide sequence ID" value="XM_014400528.2"/>
</dbReference>
<dbReference type="GeneID" id="106670322"/>
<evidence type="ECO:0000313" key="9">
    <source>
        <dbReference type="Proteomes" id="UP000494040"/>
    </source>
</evidence>
<dbReference type="AlphaFoldDB" id="A0A8I6TJK7"/>
<dbReference type="PROSITE" id="PS00063">
    <property type="entry name" value="ALDOKETO_REDUCTASE_3"/>
    <property type="match status" value="1"/>
</dbReference>
<dbReference type="FunFam" id="3.20.20.100:FF:000006">
    <property type="entry name" value="Aldo-keto reductase family 1 member A1"/>
    <property type="match status" value="1"/>
</dbReference>
<evidence type="ECO:0000256" key="4">
    <source>
        <dbReference type="PIRSR" id="PIRSR000097-1"/>
    </source>
</evidence>
<dbReference type="KEGG" id="clec:106670322"/>
<dbReference type="PANTHER" id="PTHR11732">
    <property type="entry name" value="ALDO/KETO REDUCTASE"/>
    <property type="match status" value="1"/>
</dbReference>
<organism evidence="8 9">
    <name type="scientific">Cimex lectularius</name>
    <name type="common">Bed bug</name>
    <name type="synonym">Acanthia lectularia</name>
    <dbReference type="NCBI Taxonomy" id="79782"/>
    <lineage>
        <taxon>Eukaryota</taxon>
        <taxon>Metazoa</taxon>
        <taxon>Ecdysozoa</taxon>
        <taxon>Arthropoda</taxon>
        <taxon>Hexapoda</taxon>
        <taxon>Insecta</taxon>
        <taxon>Pterygota</taxon>
        <taxon>Neoptera</taxon>
        <taxon>Paraneoptera</taxon>
        <taxon>Hemiptera</taxon>
        <taxon>Heteroptera</taxon>
        <taxon>Panheteroptera</taxon>
        <taxon>Cimicomorpha</taxon>
        <taxon>Cimicidae</taxon>
        <taxon>Cimex</taxon>
    </lineage>
</organism>
<evidence type="ECO:0000256" key="6">
    <source>
        <dbReference type="PIRSR" id="PIRSR000097-3"/>
    </source>
</evidence>
<dbReference type="PIRSF" id="PIRSF000097">
    <property type="entry name" value="AKR"/>
    <property type="match status" value="1"/>
</dbReference>
<evidence type="ECO:0000256" key="1">
    <source>
        <dbReference type="ARBA" id="ARBA00007905"/>
    </source>
</evidence>
<feature type="active site" description="Proton donor" evidence="4">
    <location>
        <position position="49"/>
    </location>
</feature>
<dbReference type="InterPro" id="IPR023210">
    <property type="entry name" value="NADP_OxRdtase_dom"/>
</dbReference>
<dbReference type="PRINTS" id="PR00069">
    <property type="entry name" value="ALDKETRDTASE"/>
</dbReference>
<keyword evidence="9" id="KW-1185">Reference proteome</keyword>
<reference evidence="8" key="1">
    <citation type="submission" date="2022-01" db="UniProtKB">
        <authorList>
            <consortium name="EnsemblMetazoa"/>
        </authorList>
    </citation>
    <scope>IDENTIFICATION</scope>
</reference>
<proteinExistence type="inferred from homology"/>
<dbReference type="PROSITE" id="PS00062">
    <property type="entry name" value="ALDOKETO_REDUCTASE_2"/>
    <property type="match status" value="1"/>
</dbReference>
<evidence type="ECO:0000256" key="3">
    <source>
        <dbReference type="ARBA" id="ARBA00023002"/>
    </source>
</evidence>
<feature type="site" description="Lowers pKa of active site Tyr" evidence="6">
    <location>
        <position position="78"/>
    </location>
</feature>
<dbReference type="InterPro" id="IPR020471">
    <property type="entry name" value="AKR"/>
</dbReference>
<dbReference type="SUPFAM" id="SSF51430">
    <property type="entry name" value="NAD(P)-linked oxidoreductase"/>
    <property type="match status" value="1"/>
</dbReference>